<dbReference type="Proteomes" id="UP001176940">
    <property type="component" value="Unassembled WGS sequence"/>
</dbReference>
<organism evidence="1 2">
    <name type="scientific">Ranitomeya imitator</name>
    <name type="common">mimic poison frog</name>
    <dbReference type="NCBI Taxonomy" id="111125"/>
    <lineage>
        <taxon>Eukaryota</taxon>
        <taxon>Metazoa</taxon>
        <taxon>Chordata</taxon>
        <taxon>Craniata</taxon>
        <taxon>Vertebrata</taxon>
        <taxon>Euteleostomi</taxon>
        <taxon>Amphibia</taxon>
        <taxon>Batrachia</taxon>
        <taxon>Anura</taxon>
        <taxon>Neobatrachia</taxon>
        <taxon>Hyloidea</taxon>
        <taxon>Dendrobatidae</taxon>
        <taxon>Dendrobatinae</taxon>
        <taxon>Ranitomeya</taxon>
    </lineage>
</organism>
<evidence type="ECO:0000313" key="1">
    <source>
        <dbReference type="EMBL" id="CAJ0948108.1"/>
    </source>
</evidence>
<accession>A0ABN9LUM5</accession>
<name>A0ABN9LUM5_9NEOB</name>
<reference evidence="1" key="1">
    <citation type="submission" date="2023-07" db="EMBL/GenBank/DDBJ databases">
        <authorList>
            <person name="Stuckert A."/>
        </authorList>
    </citation>
    <scope>NUCLEOTIDE SEQUENCE</scope>
</reference>
<proteinExistence type="predicted"/>
<keyword evidence="2" id="KW-1185">Reference proteome</keyword>
<comment type="caution">
    <text evidence="1">The sequence shown here is derived from an EMBL/GenBank/DDBJ whole genome shotgun (WGS) entry which is preliminary data.</text>
</comment>
<protein>
    <submittedName>
        <fullName evidence="1">Uncharacterized protein</fullName>
    </submittedName>
</protein>
<evidence type="ECO:0000313" key="2">
    <source>
        <dbReference type="Proteomes" id="UP001176940"/>
    </source>
</evidence>
<sequence length="91" mass="10672">MYYGGQRMNFNPILQPACSQRIRYISQTQGFPGEHLLNVGTKTSRFFCRDPETQYPSWRLKALEEHEAETGMKSKEARKYIFNSLDDIVHI</sequence>
<dbReference type="EMBL" id="CAUEEQ010027764">
    <property type="protein sequence ID" value="CAJ0948108.1"/>
    <property type="molecule type" value="Genomic_DNA"/>
</dbReference>
<gene>
    <name evidence="1" type="ORF">RIMI_LOCUS11963706</name>
</gene>